<name>A0ABD0UUB5_DENTH</name>
<dbReference type="InterPro" id="IPR012416">
    <property type="entry name" value="CBP60"/>
</dbReference>
<protein>
    <recommendedName>
        <fullName evidence="1">Calmodulin binding protein-like N-terminal domain-containing protein</fullName>
    </recommendedName>
</protein>
<proteinExistence type="predicted"/>
<dbReference type="PANTHER" id="PTHR31713">
    <property type="entry name" value="OS02G0177800 PROTEIN"/>
    <property type="match status" value="1"/>
</dbReference>
<sequence>MTSPSINDKSIGSPSISGGERAVRINPWVRRGNPLMKTVTGKHCRREPADQSGVAAIGVTSDFLRGYTLDEFMKKLNARHLQQVQKLCQKYEINVPDLSSRECKYRFQFRNELPDKLFTDTNFIEDNIKIEIALVDASNNVICSGPMATAEIEIVVLKGDIDGDENGEWTEEEFKNYVLEPRQGYQNDCPPSKKLVECKINNVQECYYSENCPEMSRDMIGMKGNWEKTYDHASKSWEWSDIPLDGCLDNPHAPDENFYELTRSSSSQTSNVLVQPNGMFTCSQGLAPPISLESGNNLKKNFMTPEGIWSDTNWLDMHFEDLQEENDRSYLPNNFYIGSPLLLFVANG</sequence>
<organism evidence="2 3">
    <name type="scientific">Dendrobium thyrsiflorum</name>
    <name type="common">Pinecone-like raceme dendrobium</name>
    <name type="synonym">Orchid</name>
    <dbReference type="NCBI Taxonomy" id="117978"/>
    <lineage>
        <taxon>Eukaryota</taxon>
        <taxon>Viridiplantae</taxon>
        <taxon>Streptophyta</taxon>
        <taxon>Embryophyta</taxon>
        <taxon>Tracheophyta</taxon>
        <taxon>Spermatophyta</taxon>
        <taxon>Magnoliopsida</taxon>
        <taxon>Liliopsida</taxon>
        <taxon>Asparagales</taxon>
        <taxon>Orchidaceae</taxon>
        <taxon>Epidendroideae</taxon>
        <taxon>Malaxideae</taxon>
        <taxon>Dendrobiinae</taxon>
        <taxon>Dendrobium</taxon>
    </lineage>
</organism>
<gene>
    <name evidence="2" type="ORF">M5K25_013823</name>
</gene>
<dbReference type="InterPro" id="IPR046831">
    <property type="entry name" value="Calmodulin_bind_N"/>
</dbReference>
<evidence type="ECO:0000313" key="3">
    <source>
        <dbReference type="Proteomes" id="UP001552299"/>
    </source>
</evidence>
<evidence type="ECO:0000313" key="2">
    <source>
        <dbReference type="EMBL" id="KAL0916321.1"/>
    </source>
</evidence>
<comment type="caution">
    <text evidence="2">The sequence shown here is derived from an EMBL/GenBank/DDBJ whole genome shotgun (WGS) entry which is preliminary data.</text>
</comment>
<evidence type="ECO:0000259" key="1">
    <source>
        <dbReference type="Pfam" id="PF07887"/>
    </source>
</evidence>
<dbReference type="Proteomes" id="UP001552299">
    <property type="component" value="Unassembled WGS sequence"/>
</dbReference>
<dbReference type="AlphaFoldDB" id="A0ABD0UUB5"/>
<feature type="domain" description="Calmodulin binding protein-like N-terminal" evidence="1">
    <location>
        <begin position="106"/>
        <end position="186"/>
    </location>
</feature>
<dbReference type="Pfam" id="PF07887">
    <property type="entry name" value="Calmodulin_bind"/>
    <property type="match status" value="1"/>
</dbReference>
<reference evidence="2 3" key="1">
    <citation type="journal article" date="2024" name="Plant Biotechnol. J.">
        <title>Dendrobium thyrsiflorum genome and its molecular insights into genes involved in important horticultural traits.</title>
        <authorList>
            <person name="Chen B."/>
            <person name="Wang J.Y."/>
            <person name="Zheng P.J."/>
            <person name="Li K.L."/>
            <person name="Liang Y.M."/>
            <person name="Chen X.F."/>
            <person name="Zhang C."/>
            <person name="Zhao X."/>
            <person name="He X."/>
            <person name="Zhang G.Q."/>
            <person name="Liu Z.J."/>
            <person name="Xu Q."/>
        </authorList>
    </citation>
    <scope>NUCLEOTIDE SEQUENCE [LARGE SCALE GENOMIC DNA]</scope>
    <source>
        <strain evidence="2">GZMU011</strain>
    </source>
</reference>
<accession>A0ABD0UUB5</accession>
<keyword evidence="3" id="KW-1185">Reference proteome</keyword>
<dbReference type="PANTHER" id="PTHR31713:SF43">
    <property type="entry name" value="CALMODULIN-BINDING PROTEIN 60 G"/>
    <property type="match status" value="1"/>
</dbReference>
<dbReference type="EMBL" id="JANQDX010000011">
    <property type="protein sequence ID" value="KAL0916321.1"/>
    <property type="molecule type" value="Genomic_DNA"/>
</dbReference>